<organism evidence="1">
    <name type="scientific">marine sediment metagenome</name>
    <dbReference type="NCBI Taxonomy" id="412755"/>
    <lineage>
        <taxon>unclassified sequences</taxon>
        <taxon>metagenomes</taxon>
        <taxon>ecological metagenomes</taxon>
    </lineage>
</organism>
<proteinExistence type="predicted"/>
<comment type="caution">
    <text evidence="1">The sequence shown here is derived from an EMBL/GenBank/DDBJ whole genome shotgun (WGS) entry which is preliminary data.</text>
</comment>
<gene>
    <name evidence="1" type="ORF">LCGC14_2233970</name>
</gene>
<protein>
    <submittedName>
        <fullName evidence="1">Uncharacterized protein</fullName>
    </submittedName>
</protein>
<dbReference type="EMBL" id="LAZR01030117">
    <property type="protein sequence ID" value="KKL57581.1"/>
    <property type="molecule type" value="Genomic_DNA"/>
</dbReference>
<evidence type="ECO:0000313" key="1">
    <source>
        <dbReference type="EMBL" id="KKL57581.1"/>
    </source>
</evidence>
<accession>A0A0F9DUZ2</accession>
<reference evidence="1" key="1">
    <citation type="journal article" date="2015" name="Nature">
        <title>Complex archaea that bridge the gap between prokaryotes and eukaryotes.</title>
        <authorList>
            <person name="Spang A."/>
            <person name="Saw J.H."/>
            <person name="Jorgensen S.L."/>
            <person name="Zaremba-Niedzwiedzka K."/>
            <person name="Martijn J."/>
            <person name="Lind A.E."/>
            <person name="van Eijk R."/>
            <person name="Schleper C."/>
            <person name="Guy L."/>
            <person name="Ettema T.J."/>
        </authorList>
    </citation>
    <scope>NUCLEOTIDE SEQUENCE</scope>
</reference>
<dbReference type="AlphaFoldDB" id="A0A0F9DUZ2"/>
<name>A0A0F9DUZ2_9ZZZZ</name>
<sequence length="188" mass="20127">MPLEVGVSAGFVIDSPGDDPDDSSSNVDGVVLACRHTSPAGANKITELGWWQDWAINSPGEYNMGVYADDGDAPGALITPQSSGQITTDSTLAWFKYAGLDIEITPNTVYWLALGMEVLSFPDNVNRTCLAGNPEATGLKYHWGGTPDGVLPDPFVSGGSNENISWTIYAKYEAQPFVPQAYMIMKGM</sequence>